<evidence type="ECO:0000313" key="6">
    <source>
        <dbReference type="EMBL" id="CAD7662503.1"/>
    </source>
</evidence>
<dbReference type="EMBL" id="CAJPVJ010028122">
    <property type="protein sequence ID" value="CAG2179639.1"/>
    <property type="molecule type" value="Genomic_DNA"/>
</dbReference>
<feature type="domain" description="ATP-dependent helicase CHD1-2/hrp3 HTH" evidence="5">
    <location>
        <begin position="324"/>
        <end position="405"/>
    </location>
</feature>
<dbReference type="InterPro" id="IPR040793">
    <property type="entry name" value="CDH1_2_SANT_HL1"/>
</dbReference>
<feature type="region of interest" description="Disordered" evidence="3">
    <location>
        <begin position="103"/>
        <end position="122"/>
    </location>
</feature>
<keyword evidence="1" id="KW-0238">DNA-binding</keyword>
<dbReference type="OrthoDB" id="6516361at2759"/>
<name>A0A7R9QZ96_9ACAR</name>
<proteinExistence type="predicted"/>
<protein>
    <recommendedName>
        <fullName evidence="8">CDH1/2 SANT-Helical linker 1 domain-containing protein</fullName>
    </recommendedName>
</protein>
<accession>A0A7R9QZ96</accession>
<evidence type="ECO:0000259" key="4">
    <source>
        <dbReference type="Pfam" id="PF18375"/>
    </source>
</evidence>
<dbReference type="PANTHER" id="PTHR45623">
    <property type="entry name" value="CHROMODOMAIN-HELICASE-DNA-BINDING PROTEIN 3-RELATED-RELATED"/>
    <property type="match status" value="1"/>
</dbReference>
<dbReference type="InterPro" id="IPR056302">
    <property type="entry name" value="CHD1-2/Hrp3_HTH"/>
</dbReference>
<organism evidence="6">
    <name type="scientific">Oppiella nova</name>
    <dbReference type="NCBI Taxonomy" id="334625"/>
    <lineage>
        <taxon>Eukaryota</taxon>
        <taxon>Metazoa</taxon>
        <taxon>Ecdysozoa</taxon>
        <taxon>Arthropoda</taxon>
        <taxon>Chelicerata</taxon>
        <taxon>Arachnida</taxon>
        <taxon>Acari</taxon>
        <taxon>Acariformes</taxon>
        <taxon>Sarcoptiformes</taxon>
        <taxon>Oribatida</taxon>
        <taxon>Brachypylina</taxon>
        <taxon>Oppioidea</taxon>
        <taxon>Oppiidae</taxon>
        <taxon>Oppiella</taxon>
    </lineage>
</organism>
<feature type="compositionally biased region" description="Basic and acidic residues" evidence="3">
    <location>
        <begin position="111"/>
        <end position="122"/>
    </location>
</feature>
<dbReference type="GO" id="GO:0005634">
    <property type="term" value="C:nucleus"/>
    <property type="evidence" value="ECO:0007669"/>
    <property type="project" value="TreeGrafter"/>
</dbReference>
<dbReference type="GO" id="GO:0042393">
    <property type="term" value="F:histone binding"/>
    <property type="evidence" value="ECO:0007669"/>
    <property type="project" value="TreeGrafter"/>
</dbReference>
<feature type="domain" description="CDH1/2 SANT-Helical linker 1" evidence="4">
    <location>
        <begin position="206"/>
        <end position="300"/>
    </location>
</feature>
<dbReference type="Pfam" id="PF23588">
    <property type="entry name" value="HTH_CHD1_Hrp3"/>
    <property type="match status" value="1"/>
</dbReference>
<evidence type="ECO:0008006" key="8">
    <source>
        <dbReference type="Google" id="ProtNLM"/>
    </source>
</evidence>
<evidence type="ECO:0000256" key="1">
    <source>
        <dbReference type="ARBA" id="ARBA00023125"/>
    </source>
</evidence>
<evidence type="ECO:0000256" key="2">
    <source>
        <dbReference type="ARBA" id="ARBA00023242"/>
    </source>
</evidence>
<dbReference type="EMBL" id="OC942947">
    <property type="protein sequence ID" value="CAD7662503.1"/>
    <property type="molecule type" value="Genomic_DNA"/>
</dbReference>
<dbReference type="Proteomes" id="UP000728032">
    <property type="component" value="Unassembled WGS sequence"/>
</dbReference>
<dbReference type="Gene3D" id="1.10.10.60">
    <property type="entry name" value="Homeodomain-like"/>
    <property type="match status" value="1"/>
</dbReference>
<dbReference type="GO" id="GO:0140658">
    <property type="term" value="F:ATP-dependent chromatin remodeler activity"/>
    <property type="evidence" value="ECO:0007669"/>
    <property type="project" value="TreeGrafter"/>
</dbReference>
<dbReference type="Pfam" id="PF18375">
    <property type="entry name" value="CDH1_2_SANT_HL1"/>
    <property type="match status" value="1"/>
</dbReference>
<evidence type="ECO:0000259" key="5">
    <source>
        <dbReference type="Pfam" id="PF23588"/>
    </source>
</evidence>
<evidence type="ECO:0000256" key="3">
    <source>
        <dbReference type="SAM" id="MobiDB-lite"/>
    </source>
</evidence>
<dbReference type="GO" id="GO:0016887">
    <property type="term" value="F:ATP hydrolysis activity"/>
    <property type="evidence" value="ECO:0007669"/>
    <property type="project" value="TreeGrafter"/>
</dbReference>
<dbReference type="AlphaFoldDB" id="A0A7R9QZ96"/>
<dbReference type="GO" id="GO:0000785">
    <property type="term" value="C:chromatin"/>
    <property type="evidence" value="ECO:0007669"/>
    <property type="project" value="TreeGrafter"/>
</dbReference>
<feature type="compositionally biased region" description="Basic and acidic residues" evidence="3">
    <location>
        <begin position="131"/>
        <end position="144"/>
    </location>
</feature>
<reference evidence="6" key="1">
    <citation type="submission" date="2020-11" db="EMBL/GenBank/DDBJ databases">
        <authorList>
            <person name="Tran Van P."/>
        </authorList>
    </citation>
    <scope>NUCLEOTIDE SEQUENCE</scope>
</reference>
<dbReference type="GO" id="GO:0003677">
    <property type="term" value="F:DNA binding"/>
    <property type="evidence" value="ECO:0007669"/>
    <property type="project" value="UniProtKB-KW"/>
</dbReference>
<dbReference type="GO" id="GO:0003682">
    <property type="term" value="F:chromatin binding"/>
    <property type="evidence" value="ECO:0007669"/>
    <property type="project" value="TreeGrafter"/>
</dbReference>
<feature type="compositionally biased region" description="Basic and acidic residues" evidence="3">
    <location>
        <begin position="170"/>
        <end position="181"/>
    </location>
</feature>
<keyword evidence="7" id="KW-1185">Reference proteome</keyword>
<dbReference type="GO" id="GO:0034728">
    <property type="term" value="P:nucleosome organization"/>
    <property type="evidence" value="ECO:0007669"/>
    <property type="project" value="TreeGrafter"/>
</dbReference>
<dbReference type="Gene3D" id="6.10.140.1440">
    <property type="match status" value="1"/>
</dbReference>
<feature type="non-terminal residue" evidence="6">
    <location>
        <position position="431"/>
    </location>
</feature>
<evidence type="ECO:0000313" key="7">
    <source>
        <dbReference type="Proteomes" id="UP000728032"/>
    </source>
</evidence>
<sequence>MVLDHLVIQRMDTTGRTVLAKDSSDSRSNTTPFNKEELAAILKFGAEELFKEGEEADDELQCDIDEILRRAETREDGSQSVGDELLSAFKVASFNFNEDEDVSALSAQHSPHVEEVAKEKDWDEIIPEADRLKIEEEEKQKEGLDMFLPPRSRKSAQQSGAPSDSGEEYDPNRVKDDKEDVGSDDSDSDKPKRRGRPKASPREIVKGFSETEVRRFIKSFKKFPNPLNRLESIAIDAELQEKSTTDLKRIAEALQLGCENAVKEYNEKFVSENQTEDSNLTANNKKNNRGPNFKLGGVSVFPKNILSCQKELEALDVLLPPTLDEKKKWVLKSKVKAVHWDVLWNIEDDSRLLTGVHEYGLGSWEAIKMDPSYGLADKILADGDQKPQSKQLQTRVEYLLKFMQKLIAAQRIQAEASKPRIKKPKALKPKT</sequence>
<gene>
    <name evidence="6" type="ORF">ONB1V03_LOCUS19063</name>
</gene>
<keyword evidence="2" id="KW-0539">Nucleus</keyword>
<dbReference type="PANTHER" id="PTHR45623:SF14">
    <property type="entry name" value="CHROMODOMAIN-HELICASE-DNA-BINDING PROTEIN 1"/>
    <property type="match status" value="1"/>
</dbReference>
<feature type="region of interest" description="Disordered" evidence="3">
    <location>
        <begin position="131"/>
        <end position="205"/>
    </location>
</feature>